<protein>
    <submittedName>
        <fullName evidence="1">Acyltransferase</fullName>
    </submittedName>
</protein>
<keyword evidence="1" id="KW-0808">Transferase</keyword>
<dbReference type="InterPro" id="IPR014550">
    <property type="entry name" value="UCP028704_OpgC"/>
</dbReference>
<dbReference type="PANTHER" id="PTHR38592:SF3">
    <property type="entry name" value="BLL4819 PROTEIN"/>
    <property type="match status" value="1"/>
</dbReference>
<dbReference type="Proteomes" id="UP000193427">
    <property type="component" value="Chromosome"/>
</dbReference>
<evidence type="ECO:0000313" key="2">
    <source>
        <dbReference type="Proteomes" id="UP000193427"/>
    </source>
</evidence>
<gene>
    <name evidence="1" type="ORF">A4W93_29130</name>
</gene>
<reference evidence="1 2" key="1">
    <citation type="submission" date="2016-04" db="EMBL/GenBank/DDBJ databases">
        <title>Complete genome sequence of natural rubber-degrading, novel Gram-negative bacterium, Rhizobacter gummiphilus strain NS21.</title>
        <authorList>
            <person name="Tabata M."/>
            <person name="Kasai D."/>
            <person name="Fukuda M."/>
        </authorList>
    </citation>
    <scope>NUCLEOTIDE SEQUENCE [LARGE SCALE GENOMIC DNA]</scope>
    <source>
        <strain evidence="1 2">NS21</strain>
    </source>
</reference>
<organism evidence="1 2">
    <name type="scientific">Piscinibacter gummiphilus</name>
    <dbReference type="NCBI Taxonomy" id="946333"/>
    <lineage>
        <taxon>Bacteria</taxon>
        <taxon>Pseudomonadati</taxon>
        <taxon>Pseudomonadota</taxon>
        <taxon>Betaproteobacteria</taxon>
        <taxon>Burkholderiales</taxon>
        <taxon>Sphaerotilaceae</taxon>
        <taxon>Piscinibacter</taxon>
    </lineage>
</organism>
<dbReference type="Pfam" id="PF10129">
    <property type="entry name" value="OpgC_C"/>
    <property type="match status" value="1"/>
</dbReference>
<dbReference type="GO" id="GO:0016746">
    <property type="term" value="F:acyltransferase activity"/>
    <property type="evidence" value="ECO:0007669"/>
    <property type="project" value="UniProtKB-KW"/>
</dbReference>
<evidence type="ECO:0000313" key="1">
    <source>
        <dbReference type="EMBL" id="ARN23636.1"/>
    </source>
</evidence>
<dbReference type="PIRSF" id="PIRSF028704">
    <property type="entry name" value="UPC028704"/>
    <property type="match status" value="1"/>
</dbReference>
<dbReference type="AlphaFoldDB" id="A0A1W6LHE1"/>
<keyword evidence="2" id="KW-1185">Reference proteome</keyword>
<dbReference type="PANTHER" id="PTHR38592">
    <property type="entry name" value="BLL4819 PROTEIN"/>
    <property type="match status" value="1"/>
</dbReference>
<dbReference type="EMBL" id="CP015118">
    <property type="protein sequence ID" value="ARN23636.1"/>
    <property type="molecule type" value="Genomic_DNA"/>
</dbReference>
<name>A0A1W6LHE1_9BURK</name>
<keyword evidence="1" id="KW-0012">Acyltransferase</keyword>
<dbReference type="RefSeq" id="WP_085753965.1">
    <property type="nucleotide sequence ID" value="NZ_BSPR01000022.1"/>
</dbReference>
<dbReference type="KEGG" id="rgu:A4W93_29130"/>
<dbReference type="OrthoDB" id="9775975at2"/>
<accession>A0A1W6LHE1</accession>
<sequence>MTRRWELDALRGLMLVLMTLTHLPTAVANPLGQPLGHVSAAEGFVMLSGYMAGMVYTLRARRDGLPEMREAFLRRALKIYACQAALLVFLFTVVGFIDLFTDETAIGNLTSFFRQDPVAAVFGAALLLYNPPLLDILPMYIVFMLASPVLLMHGLHQGWTGILLGSLLLWFVSQFGFGGWLYAQAVDLTDLAIPPEETGSFAMLAWQFLWVLGLWMGATAATRPGRAPPFPRAMVAVAAVFAAVCFVWRHAVGQVPFGDHATLNLLFDKWYLGPLRLLDFLALMILAMHFAPWLKQHLPRLRFLEVFGAASLTVFCVHLMLALVALALVGESRPGRAPWIDPVVLGVSFAVLYAVARFQQWFTARRPTAPRATRSTPPR</sequence>
<proteinExistence type="predicted"/>
<dbReference type="STRING" id="946333.A4W93_29130"/>